<sequence length="89" mass="10445">MPPSHFILAKHLYKEDEALHLFLDFTPSGINRAGTNNRNDCSRDDQKGGRKETMPFLLLEVKSLSLMKRVQKMIWYSFKRKKKSNTGFR</sequence>
<dbReference type="EMBL" id="BPLQ01014068">
    <property type="protein sequence ID" value="GIY77026.1"/>
    <property type="molecule type" value="Genomic_DNA"/>
</dbReference>
<keyword evidence="2" id="KW-1185">Reference proteome</keyword>
<dbReference type="AlphaFoldDB" id="A0AAV4W522"/>
<organism evidence="1 2">
    <name type="scientific">Caerostris darwini</name>
    <dbReference type="NCBI Taxonomy" id="1538125"/>
    <lineage>
        <taxon>Eukaryota</taxon>
        <taxon>Metazoa</taxon>
        <taxon>Ecdysozoa</taxon>
        <taxon>Arthropoda</taxon>
        <taxon>Chelicerata</taxon>
        <taxon>Arachnida</taxon>
        <taxon>Araneae</taxon>
        <taxon>Araneomorphae</taxon>
        <taxon>Entelegynae</taxon>
        <taxon>Araneoidea</taxon>
        <taxon>Araneidae</taxon>
        <taxon>Caerostris</taxon>
    </lineage>
</organism>
<accession>A0AAV4W522</accession>
<evidence type="ECO:0000313" key="1">
    <source>
        <dbReference type="EMBL" id="GIY77026.1"/>
    </source>
</evidence>
<dbReference type="Proteomes" id="UP001054837">
    <property type="component" value="Unassembled WGS sequence"/>
</dbReference>
<reference evidence="1 2" key="1">
    <citation type="submission" date="2021-06" db="EMBL/GenBank/DDBJ databases">
        <title>Caerostris darwini draft genome.</title>
        <authorList>
            <person name="Kono N."/>
            <person name="Arakawa K."/>
        </authorList>
    </citation>
    <scope>NUCLEOTIDE SEQUENCE [LARGE SCALE GENOMIC DNA]</scope>
</reference>
<comment type="caution">
    <text evidence="1">The sequence shown here is derived from an EMBL/GenBank/DDBJ whole genome shotgun (WGS) entry which is preliminary data.</text>
</comment>
<name>A0AAV4W522_9ARAC</name>
<protein>
    <submittedName>
        <fullName evidence="1">Uncharacterized protein</fullName>
    </submittedName>
</protein>
<proteinExistence type="predicted"/>
<gene>
    <name evidence="1" type="ORF">CDAR_273501</name>
</gene>
<evidence type="ECO:0000313" key="2">
    <source>
        <dbReference type="Proteomes" id="UP001054837"/>
    </source>
</evidence>